<keyword evidence="1" id="KW-0732">Signal</keyword>
<evidence type="ECO:0000256" key="1">
    <source>
        <dbReference type="SAM" id="SignalP"/>
    </source>
</evidence>
<dbReference type="EMBL" id="CP001965">
    <property type="protein sequence ID" value="ADE10648.1"/>
    <property type="molecule type" value="Genomic_DNA"/>
</dbReference>
<evidence type="ECO:0000313" key="3">
    <source>
        <dbReference type="Proteomes" id="UP000001625"/>
    </source>
</evidence>
<dbReference type="KEGG" id="slt:Slit_0407"/>
<dbReference type="STRING" id="580332.Slit_0407"/>
<dbReference type="Proteomes" id="UP000001625">
    <property type="component" value="Chromosome"/>
</dbReference>
<feature type="chain" id="PRO_5003070369" evidence="1">
    <location>
        <begin position="22"/>
        <end position="105"/>
    </location>
</feature>
<accession>D5CM34</accession>
<dbReference type="AlphaFoldDB" id="D5CM34"/>
<feature type="signal peptide" evidence="1">
    <location>
        <begin position="1"/>
        <end position="21"/>
    </location>
</feature>
<gene>
    <name evidence="2" type="ordered locus">Slit_0407</name>
</gene>
<reference evidence="2 3" key="1">
    <citation type="submission" date="2010-03" db="EMBL/GenBank/DDBJ databases">
        <title>Complete sequence of Sideroxydans lithotrophicus ES-1.</title>
        <authorList>
            <consortium name="US DOE Joint Genome Institute"/>
            <person name="Lucas S."/>
            <person name="Copeland A."/>
            <person name="Lapidus A."/>
            <person name="Cheng J.-F."/>
            <person name="Bruce D."/>
            <person name="Goodwin L."/>
            <person name="Pitluck S."/>
            <person name="Munk A.C."/>
            <person name="Detter J.C."/>
            <person name="Han C."/>
            <person name="Tapia R."/>
            <person name="Larimer F."/>
            <person name="Land M."/>
            <person name="Hauser L."/>
            <person name="Kyrpides N."/>
            <person name="Ivanova N."/>
            <person name="Emerson D."/>
            <person name="Woyke T."/>
        </authorList>
    </citation>
    <scope>NUCLEOTIDE SEQUENCE [LARGE SCALE GENOMIC DNA]</scope>
    <source>
        <strain evidence="2 3">ES-1</strain>
    </source>
</reference>
<name>D5CM34_SIDLE</name>
<dbReference type="RefSeq" id="WP_013028547.1">
    <property type="nucleotide sequence ID" value="NC_013959.1"/>
</dbReference>
<sequence length="105" mass="11899" precursor="true">MKYIIALSSLLLAIVAAPTFAHEMTNECSAKAAKITDTAEHAKFMESCLKHEAEEKSAKEEQHDKEQHCDTNAMNMKLEGEKKAAYLKHCYKENDFDKSNPHPKM</sequence>
<keyword evidence="3" id="KW-1185">Reference proteome</keyword>
<protein>
    <submittedName>
        <fullName evidence="2">PsiF repeat-containing protein</fullName>
    </submittedName>
</protein>
<evidence type="ECO:0000313" key="2">
    <source>
        <dbReference type="EMBL" id="ADE10648.1"/>
    </source>
</evidence>
<organism evidence="2 3">
    <name type="scientific">Sideroxydans lithotrophicus (strain ES-1)</name>
    <dbReference type="NCBI Taxonomy" id="580332"/>
    <lineage>
        <taxon>Bacteria</taxon>
        <taxon>Pseudomonadati</taxon>
        <taxon>Pseudomonadota</taxon>
        <taxon>Betaproteobacteria</taxon>
        <taxon>Nitrosomonadales</taxon>
        <taxon>Gallionellaceae</taxon>
        <taxon>Sideroxydans</taxon>
    </lineage>
</organism>
<proteinExistence type="predicted"/>
<dbReference type="HOGENOM" id="CLU_2234758_0_0_4"/>